<dbReference type="EMBL" id="ADZX01000648">
    <property type="protein sequence ID" value="EFK95810.1"/>
    <property type="molecule type" value="Genomic_DNA"/>
</dbReference>
<dbReference type="AlphaFoldDB" id="D9PKV4"/>
<feature type="transmembrane region" description="Helical" evidence="1">
    <location>
        <begin position="12"/>
        <end position="32"/>
    </location>
</feature>
<keyword evidence="1" id="KW-1133">Transmembrane helix</keyword>
<gene>
    <name evidence="2" type="ORF">LDC_2176</name>
</gene>
<reference evidence="2" key="1">
    <citation type="submission" date="2010-07" db="EMBL/GenBank/DDBJ databases">
        <authorList>
            <consortium name="CONSOLIDER consortium CSD2007-00005"/>
            <person name="Guazzaroni M.-E."/>
            <person name="Richter M."/>
            <person name="Garcia-Salamanca A."/>
            <person name="Yarza P."/>
            <person name="Ferrer M."/>
        </authorList>
    </citation>
    <scope>NUCLEOTIDE SEQUENCE</scope>
</reference>
<name>D9PKV4_9ZZZZ</name>
<evidence type="ECO:0000256" key="1">
    <source>
        <dbReference type="SAM" id="Phobius"/>
    </source>
</evidence>
<feature type="transmembrane region" description="Helical" evidence="1">
    <location>
        <begin position="38"/>
        <end position="58"/>
    </location>
</feature>
<keyword evidence="1" id="KW-0812">Transmembrane</keyword>
<proteinExistence type="predicted"/>
<feature type="transmembrane region" description="Helical" evidence="1">
    <location>
        <begin position="70"/>
        <end position="87"/>
    </location>
</feature>
<protein>
    <submittedName>
        <fullName evidence="2">Membrane protein</fullName>
    </submittedName>
</protein>
<accession>D9PKV4</accession>
<feature type="transmembrane region" description="Helical" evidence="1">
    <location>
        <begin position="93"/>
        <end position="112"/>
    </location>
</feature>
<sequence length="230" mass="25474">LAGSLAIVPLKIIWKLDLLLVPLAFAIFSGQFRSVLGRFALFGWGIAACLLALAVFAANLQFLSGRNTGFLLLCAVPFVSFGLWQMMQRYPRWRALILLLAVLTMIANLKAFGPNSRYYVEAGAWLSSNIKDTSRVYNDSGRMLHYAGWYKVILNEKKNRSSIAKVLAENKYDYFVLEVSPKDPPIQPWLEKNGLKALKHFGNPSGKGAVVVAVPEKASRTASPSLEVPQ</sequence>
<organism evidence="2">
    <name type="scientific">sediment metagenome</name>
    <dbReference type="NCBI Taxonomy" id="749907"/>
    <lineage>
        <taxon>unclassified sequences</taxon>
        <taxon>metagenomes</taxon>
        <taxon>ecological metagenomes</taxon>
    </lineage>
</organism>
<comment type="caution">
    <text evidence="2">The sequence shown here is derived from an EMBL/GenBank/DDBJ whole genome shotgun (WGS) entry which is preliminary data.</text>
</comment>
<keyword evidence="1" id="KW-0472">Membrane</keyword>
<evidence type="ECO:0000313" key="2">
    <source>
        <dbReference type="EMBL" id="EFK95810.1"/>
    </source>
</evidence>
<reference evidence="2" key="2">
    <citation type="journal article" date="2011" name="Microb. Ecol.">
        <title>Taxonomic and Functional Metagenomic Profiling of the Microbial Community in the Anoxic Sediment of a Sub-saline Shallow Lake (Laguna de Carrizo, Central Spain).</title>
        <authorList>
            <person name="Ferrer M."/>
            <person name="Guazzaroni M.E."/>
            <person name="Richter M."/>
            <person name="Garcia-Salamanca A."/>
            <person name="Yarza P."/>
            <person name="Suarez-Suarez A."/>
            <person name="Solano J."/>
            <person name="Alcaide M."/>
            <person name="van Dillewijn P."/>
            <person name="Molina-Henares M.A."/>
            <person name="Lopez-Cortes N."/>
            <person name="Al-Ramahi Y."/>
            <person name="Guerrero C."/>
            <person name="Acosta A."/>
            <person name="de Eugenio L.I."/>
            <person name="Martinez V."/>
            <person name="Marques S."/>
            <person name="Rojo F."/>
            <person name="Santero E."/>
            <person name="Genilloud O."/>
            <person name="Perez-Perez J."/>
            <person name="Rossello-Mora R."/>
            <person name="Ramos J.L."/>
        </authorList>
    </citation>
    <scope>NUCLEOTIDE SEQUENCE</scope>
</reference>
<feature type="non-terminal residue" evidence="2">
    <location>
        <position position="1"/>
    </location>
</feature>